<proteinExistence type="predicted"/>
<gene>
    <name evidence="2" type="ORF">NJR55_11705</name>
</gene>
<dbReference type="RefSeq" id="WP_253620106.1">
    <property type="nucleotide sequence ID" value="NZ_JAMZDE010000008.1"/>
</dbReference>
<dbReference type="InterPro" id="IPR032710">
    <property type="entry name" value="NTF2-like_dom_sf"/>
</dbReference>
<keyword evidence="3" id="KW-1185">Reference proteome</keyword>
<feature type="chain" id="PRO_5040856193" description="Ketosteroid isomerase" evidence="1">
    <location>
        <begin position="24"/>
        <end position="152"/>
    </location>
</feature>
<keyword evidence="1" id="KW-0732">Signal</keyword>
<dbReference type="SUPFAM" id="SSF54427">
    <property type="entry name" value="NTF2-like"/>
    <property type="match status" value="1"/>
</dbReference>
<sequence>MNSLKSIVLATLLVLLMNVPASAQSESLKALVADKFTVWQEGTGSPFELLADSIQWRVEGEGPQSGTFNKEQFLEELVIPFNAKLATPLMPIEFELFQDGNTVIVLFSAEAELKSGGSYINRYVWIMHFVDEKIVKVNAFLNLPAFERVMDL</sequence>
<dbReference type="Proteomes" id="UP001139474">
    <property type="component" value="Unassembled WGS sequence"/>
</dbReference>
<name>A0A9X2G4J0_9GAMM</name>
<comment type="caution">
    <text evidence="2">The sequence shown here is derived from an EMBL/GenBank/DDBJ whole genome shotgun (WGS) entry which is preliminary data.</text>
</comment>
<dbReference type="PANTHER" id="PTHR41252:SF1">
    <property type="entry name" value="BLR2505 PROTEIN"/>
    <property type="match status" value="1"/>
</dbReference>
<dbReference type="Gene3D" id="3.10.450.50">
    <property type="match status" value="1"/>
</dbReference>
<dbReference type="AlphaFoldDB" id="A0A9X2G4J0"/>
<reference evidence="2" key="1">
    <citation type="submission" date="2022-06" db="EMBL/GenBank/DDBJ databases">
        <title>Idiomarina rhizosphaerae M1R2S28.</title>
        <authorList>
            <person name="Sun J.-Q."/>
            <person name="Li L.-F."/>
        </authorList>
    </citation>
    <scope>NUCLEOTIDE SEQUENCE</scope>
    <source>
        <strain evidence="2">M1R2S28</strain>
    </source>
</reference>
<protein>
    <recommendedName>
        <fullName evidence="4">Ketosteroid isomerase</fullName>
    </recommendedName>
</protein>
<dbReference type="PANTHER" id="PTHR41252">
    <property type="entry name" value="BLR2505 PROTEIN"/>
    <property type="match status" value="1"/>
</dbReference>
<evidence type="ECO:0000313" key="2">
    <source>
        <dbReference type="EMBL" id="MCP1340253.1"/>
    </source>
</evidence>
<dbReference type="EMBL" id="JAMZDE010000008">
    <property type="protein sequence ID" value="MCP1340253.1"/>
    <property type="molecule type" value="Genomic_DNA"/>
</dbReference>
<evidence type="ECO:0000256" key="1">
    <source>
        <dbReference type="SAM" id="SignalP"/>
    </source>
</evidence>
<evidence type="ECO:0000313" key="3">
    <source>
        <dbReference type="Proteomes" id="UP001139474"/>
    </source>
</evidence>
<accession>A0A9X2G4J0</accession>
<organism evidence="2 3">
    <name type="scientific">Idiomarina rhizosphaerae</name>
    <dbReference type="NCBI Taxonomy" id="2961572"/>
    <lineage>
        <taxon>Bacteria</taxon>
        <taxon>Pseudomonadati</taxon>
        <taxon>Pseudomonadota</taxon>
        <taxon>Gammaproteobacteria</taxon>
        <taxon>Alteromonadales</taxon>
        <taxon>Idiomarinaceae</taxon>
        <taxon>Idiomarina</taxon>
    </lineage>
</organism>
<feature type="signal peptide" evidence="1">
    <location>
        <begin position="1"/>
        <end position="23"/>
    </location>
</feature>
<evidence type="ECO:0008006" key="4">
    <source>
        <dbReference type="Google" id="ProtNLM"/>
    </source>
</evidence>